<accession>A0A7M6DN15</accession>
<keyword evidence="9" id="KW-1185">Reference proteome</keyword>
<evidence type="ECO:0000256" key="3">
    <source>
        <dbReference type="ARBA" id="ARBA00022692"/>
    </source>
</evidence>
<dbReference type="Gene3D" id="1.20.1250.20">
    <property type="entry name" value="MFS general substrate transporter like domains"/>
    <property type="match status" value="1"/>
</dbReference>
<feature type="transmembrane region" description="Helical" evidence="7">
    <location>
        <begin position="25"/>
        <end position="49"/>
    </location>
</feature>
<protein>
    <submittedName>
        <fullName evidence="8">Uncharacterized protein</fullName>
    </submittedName>
</protein>
<feature type="transmembrane region" description="Helical" evidence="7">
    <location>
        <begin position="466"/>
        <end position="486"/>
    </location>
</feature>
<feature type="transmembrane region" description="Helical" evidence="7">
    <location>
        <begin position="391"/>
        <end position="408"/>
    </location>
</feature>
<dbReference type="EnsemblMetazoa" id="CLYHEMT017179.1">
    <property type="protein sequence ID" value="CLYHEMP017179.1"/>
    <property type="gene ID" value="CLYHEMG017179"/>
</dbReference>
<dbReference type="SUPFAM" id="SSF103473">
    <property type="entry name" value="MFS general substrate transporter"/>
    <property type="match status" value="1"/>
</dbReference>
<evidence type="ECO:0000256" key="4">
    <source>
        <dbReference type="ARBA" id="ARBA00022989"/>
    </source>
</evidence>
<dbReference type="OrthoDB" id="6037872at2759"/>
<evidence type="ECO:0000256" key="1">
    <source>
        <dbReference type="ARBA" id="ARBA00004127"/>
    </source>
</evidence>
<evidence type="ECO:0000313" key="8">
    <source>
        <dbReference type="EnsemblMetazoa" id="CLYHEMP017179.1"/>
    </source>
</evidence>
<feature type="transmembrane region" description="Helical" evidence="7">
    <location>
        <begin position="365"/>
        <end position="384"/>
    </location>
</feature>
<feature type="transmembrane region" description="Helical" evidence="7">
    <location>
        <begin position="428"/>
        <end position="454"/>
    </location>
</feature>
<dbReference type="AlphaFoldDB" id="A0A7M6DN15"/>
<organism evidence="8 9">
    <name type="scientific">Clytia hemisphaerica</name>
    <dbReference type="NCBI Taxonomy" id="252671"/>
    <lineage>
        <taxon>Eukaryota</taxon>
        <taxon>Metazoa</taxon>
        <taxon>Cnidaria</taxon>
        <taxon>Hydrozoa</taxon>
        <taxon>Hydroidolina</taxon>
        <taxon>Leptothecata</taxon>
        <taxon>Obeliida</taxon>
        <taxon>Clytiidae</taxon>
        <taxon>Clytia</taxon>
    </lineage>
</organism>
<feature type="transmembrane region" description="Helical" evidence="7">
    <location>
        <begin position="332"/>
        <end position="359"/>
    </location>
</feature>
<feature type="transmembrane region" description="Helical" evidence="7">
    <location>
        <begin position="61"/>
        <end position="82"/>
    </location>
</feature>
<dbReference type="InterPro" id="IPR036259">
    <property type="entry name" value="MFS_trans_sf"/>
</dbReference>
<keyword evidence="2" id="KW-0813">Transport</keyword>
<evidence type="ECO:0000256" key="6">
    <source>
        <dbReference type="SAM" id="MobiDB-lite"/>
    </source>
</evidence>
<dbReference type="Proteomes" id="UP000594262">
    <property type="component" value="Unplaced"/>
</dbReference>
<keyword evidence="4 7" id="KW-1133">Transmembrane helix</keyword>
<feature type="region of interest" description="Disordered" evidence="6">
    <location>
        <begin position="285"/>
        <end position="312"/>
    </location>
</feature>
<feature type="transmembrane region" description="Helical" evidence="7">
    <location>
        <begin position="492"/>
        <end position="509"/>
    </location>
</feature>
<dbReference type="InterPro" id="IPR051068">
    <property type="entry name" value="MFS_Domain-Containing_Protein"/>
</dbReference>
<feature type="compositionally biased region" description="Basic and acidic residues" evidence="6">
    <location>
        <begin position="292"/>
        <end position="312"/>
    </location>
</feature>
<name>A0A7M6DN15_9CNID</name>
<comment type="subcellular location">
    <subcellularLocation>
        <location evidence="1">Endomembrane system</location>
        <topology evidence="1">Multi-pass membrane protein</topology>
    </subcellularLocation>
</comment>
<evidence type="ECO:0000256" key="7">
    <source>
        <dbReference type="SAM" id="Phobius"/>
    </source>
</evidence>
<feature type="transmembrane region" description="Helical" evidence="7">
    <location>
        <begin position="187"/>
        <end position="210"/>
    </location>
</feature>
<keyword evidence="5 7" id="KW-0472">Membrane</keyword>
<reference evidence="8" key="1">
    <citation type="submission" date="2021-01" db="UniProtKB">
        <authorList>
            <consortium name="EnsemblMetazoa"/>
        </authorList>
    </citation>
    <scope>IDENTIFICATION</scope>
</reference>
<feature type="transmembrane region" description="Helical" evidence="7">
    <location>
        <begin position="94"/>
        <end position="114"/>
    </location>
</feature>
<sequence length="525" mass="60235">MDSSGLSSSEKTCLENWYRKRKYNFIILVILEGLFSFEYSAISISALYYFQDILKVSNPKLYYSLSMAALQFASMISSTLIGKLVDRYRNLRIVVLYISNFNVIGNLLYIFPYLNWFPILGRLLCGIADGTRPAYQGEITRTYPIEELTNLNTKIYTFAIVCHAIAPVSPIVFRWINFNLFGFEFNQYNFCSVVLIVLTIMYQLIAYFLLTDMTRDRGYQIFLRIYNKTDDSAIVLQLAETETEQSNQNNLQSSHDHETHEKLNRNQKSLHLNDDSEFVLNALESDQSSESTTKDPVRQEPRGLRRSKEEANKNPGSLLTFGQVLSNLDIDLVLFSIMLISFVYTQAEIVINIIAVNLLGWTIEHLSILTVATVLLGITFLRYLQRFNDGLDIYFLLTFCVIGNSFNMSNMMLLANYYIPSEIVKNSLVFITLCINIVPGYCAVMFSTVILTLVVPEHSRCFVMGIRQGIMKLACCFGYFVASFFYGISSEVYPSLSVLCLLTALVFLVRNKKFRNRYCVNHKFD</sequence>
<evidence type="ECO:0000313" key="9">
    <source>
        <dbReference type="Proteomes" id="UP000594262"/>
    </source>
</evidence>
<proteinExistence type="predicted"/>
<evidence type="ECO:0000256" key="2">
    <source>
        <dbReference type="ARBA" id="ARBA00022448"/>
    </source>
</evidence>
<dbReference type="PANTHER" id="PTHR23510:SF3">
    <property type="entry name" value="MAJOR FACILITATOR SUPERFAMILY DOMAIN-CONTAINING PROTEIN 8"/>
    <property type="match status" value="1"/>
</dbReference>
<dbReference type="PANTHER" id="PTHR23510">
    <property type="entry name" value="INNER MEMBRANE TRANSPORT PROTEIN YAJR"/>
    <property type="match status" value="1"/>
</dbReference>
<dbReference type="GO" id="GO:0012505">
    <property type="term" value="C:endomembrane system"/>
    <property type="evidence" value="ECO:0007669"/>
    <property type="project" value="UniProtKB-SubCell"/>
</dbReference>
<keyword evidence="3 7" id="KW-0812">Transmembrane</keyword>
<evidence type="ECO:0000256" key="5">
    <source>
        <dbReference type="ARBA" id="ARBA00023136"/>
    </source>
</evidence>